<evidence type="ECO:0000313" key="2">
    <source>
        <dbReference type="EMBL" id="TPW29198.1"/>
    </source>
</evidence>
<organism evidence="2 3">
    <name type="scientific">Martelella alba</name>
    <dbReference type="NCBI Taxonomy" id="2590451"/>
    <lineage>
        <taxon>Bacteria</taxon>
        <taxon>Pseudomonadati</taxon>
        <taxon>Pseudomonadota</taxon>
        <taxon>Alphaproteobacteria</taxon>
        <taxon>Hyphomicrobiales</taxon>
        <taxon>Aurantimonadaceae</taxon>
        <taxon>Martelella</taxon>
    </lineage>
</organism>
<feature type="compositionally biased region" description="Low complexity" evidence="1">
    <location>
        <begin position="33"/>
        <end position="45"/>
    </location>
</feature>
<evidence type="ECO:0000256" key="1">
    <source>
        <dbReference type="SAM" id="MobiDB-lite"/>
    </source>
</evidence>
<accession>A0A506U6R7</accession>
<keyword evidence="3" id="KW-1185">Reference proteome</keyword>
<dbReference type="Proteomes" id="UP000318801">
    <property type="component" value="Unassembled WGS sequence"/>
</dbReference>
<feature type="region of interest" description="Disordered" evidence="1">
    <location>
        <begin position="1"/>
        <end position="45"/>
    </location>
</feature>
<reference evidence="2 3" key="1">
    <citation type="submission" date="2019-06" db="EMBL/GenBank/DDBJ databases">
        <authorList>
            <person name="Li M."/>
        </authorList>
    </citation>
    <scope>NUCLEOTIDE SEQUENCE [LARGE SCALE GENOMIC DNA]</scope>
    <source>
        <strain evidence="2 3">BGMRC2036</strain>
    </source>
</reference>
<comment type="caution">
    <text evidence="2">The sequence shown here is derived from an EMBL/GenBank/DDBJ whole genome shotgun (WGS) entry which is preliminary data.</text>
</comment>
<feature type="compositionally biased region" description="Polar residues" evidence="1">
    <location>
        <begin position="1"/>
        <end position="19"/>
    </location>
</feature>
<gene>
    <name evidence="2" type="ORF">FJU08_15220</name>
</gene>
<dbReference type="RefSeq" id="WP_141149872.1">
    <property type="nucleotide sequence ID" value="NZ_VHLG01000010.1"/>
</dbReference>
<protein>
    <submittedName>
        <fullName evidence="2">Uncharacterized protein</fullName>
    </submittedName>
</protein>
<proteinExistence type="predicted"/>
<evidence type="ECO:0000313" key="3">
    <source>
        <dbReference type="Proteomes" id="UP000318801"/>
    </source>
</evidence>
<name>A0A506U6R7_9HYPH</name>
<dbReference type="EMBL" id="VHLG01000010">
    <property type="protein sequence ID" value="TPW29198.1"/>
    <property type="molecule type" value="Genomic_DNA"/>
</dbReference>
<sequence length="396" mass="43061">MAAQSDDSISAQFSGTSRPESPPESPVGRDQWRSSTTSARSRISEAASSGAGLSFREGADNVVVWRERARDRGVVPLGVDDIRRISCKHPGKHIPFSSLLNALAPDDMKTSFADVSRVLEACEGKEALRNLLIGVCFLCSEIGLNNDQKAQLIQLFKKIPSDPELAKLVRDECQAAAPVNGRRFENLELIDTLMCKAKTLQLARNVSADGFRALCAHVLSVACLDKIKDCASQHMQPVQDVRELASEQMVAYLPLAAEQKREFGLPCLLDKHNFNKAGMKSKASSPKSNAAVAGLLREFTGNGPALACVLLKNDDICRMLSSLTQSQWQEKMEQLRAVRPEHAEHMLGYAAVNESVAAYMAGLSGQTGSAVSETGRSAVGKVLSNMRQMIRRKTGY</sequence>
<dbReference type="AlphaFoldDB" id="A0A506U6R7"/>